<sequence>MRFYIYYRPLTTIKFKEYMGDLVHISVEEKNYSPDGELWKVKRCNRKEGVYNRLVKMLKHAGADEEMVYPLDGKRSVKDLVKHMNTWEE</sequence>
<reference evidence="1" key="1">
    <citation type="submission" date="2024-05" db="EMBL/GenBank/DDBJ databases">
        <authorList>
            <person name="Mugo M.M."/>
            <person name="Musyoki A.M."/>
            <person name="Makumi A.M."/>
            <person name="Mutai I."/>
            <person name="Drechsel O."/>
            <person name="Kering K.K."/>
            <person name="Muturi P."/>
            <person name="Mbae C.K."/>
            <person name="Kariuki S.M."/>
        </authorList>
    </citation>
    <scope>NUCLEOTIDE SEQUENCE</scope>
</reference>
<gene>
    <name evidence="1" type="ORF">YRYPWZST_CDS0262</name>
</gene>
<dbReference type="EMBL" id="PP856722">
    <property type="protein sequence ID" value="XCH40663.1"/>
    <property type="molecule type" value="Genomic_DNA"/>
</dbReference>
<protein>
    <submittedName>
        <fullName evidence="1">Uncharacterized protein</fullName>
    </submittedName>
</protein>
<organism evidence="1">
    <name type="scientific">Salmonella phage vB_SEnST11_KE23</name>
    <dbReference type="NCBI Taxonomy" id="3161174"/>
    <lineage>
        <taxon>Viruses</taxon>
        <taxon>Duplodnaviria</taxon>
        <taxon>Heunggongvirae</taxon>
        <taxon>Uroviricota</taxon>
        <taxon>Caudoviricetes</taxon>
        <taxon>Vequintavirinae</taxon>
        <taxon>Seunavirus</taxon>
    </lineage>
</organism>
<accession>A0AAU8GF88</accession>
<proteinExistence type="predicted"/>
<name>A0AAU8GF88_9CAUD</name>
<evidence type="ECO:0000313" key="1">
    <source>
        <dbReference type="EMBL" id="XCH40663.1"/>
    </source>
</evidence>